<proteinExistence type="predicted"/>
<evidence type="ECO:0000259" key="5">
    <source>
        <dbReference type="Pfam" id="PF01406"/>
    </source>
</evidence>
<dbReference type="Gene3D" id="3.40.50.620">
    <property type="entry name" value="HUPs"/>
    <property type="match status" value="1"/>
</dbReference>
<protein>
    <submittedName>
        <fullName evidence="6">Cysteine--tRNA ligase</fullName>
    </submittedName>
</protein>
<feature type="non-terminal residue" evidence="6">
    <location>
        <position position="213"/>
    </location>
</feature>
<evidence type="ECO:0000256" key="2">
    <source>
        <dbReference type="ARBA" id="ARBA00022598"/>
    </source>
</evidence>
<dbReference type="SUPFAM" id="SSF52374">
    <property type="entry name" value="Nucleotidylyl transferase"/>
    <property type="match status" value="1"/>
</dbReference>
<dbReference type="Proteomes" id="UP000229896">
    <property type="component" value="Unassembled WGS sequence"/>
</dbReference>
<dbReference type="PANTHER" id="PTHR10890:SF3">
    <property type="entry name" value="CYSTEINE--TRNA LIGASE, CYTOPLASMIC"/>
    <property type="match status" value="1"/>
</dbReference>
<reference evidence="7" key="1">
    <citation type="submission" date="2017-09" db="EMBL/GenBank/DDBJ databases">
        <title>Depth-based differentiation of microbial function through sediment-hosted aquifers and enrichment of novel symbionts in the deep terrestrial subsurface.</title>
        <authorList>
            <person name="Probst A.J."/>
            <person name="Ladd B."/>
            <person name="Jarett J.K."/>
            <person name="Geller-Mcgrath D.E."/>
            <person name="Sieber C.M.K."/>
            <person name="Emerson J.B."/>
            <person name="Anantharaman K."/>
            <person name="Thomas B.C."/>
            <person name="Malmstrom R."/>
            <person name="Stieglmeier M."/>
            <person name="Klingl A."/>
            <person name="Woyke T."/>
            <person name="Ryan C.M."/>
            <person name="Banfield J.F."/>
        </authorList>
    </citation>
    <scope>NUCLEOTIDE SEQUENCE [LARGE SCALE GENOMIC DNA]</scope>
</reference>
<dbReference type="EMBL" id="PEXI01000049">
    <property type="protein sequence ID" value="PIU24354.1"/>
    <property type="molecule type" value="Genomic_DNA"/>
</dbReference>
<evidence type="ECO:0000313" key="7">
    <source>
        <dbReference type="Proteomes" id="UP000229896"/>
    </source>
</evidence>
<dbReference type="InterPro" id="IPR014729">
    <property type="entry name" value="Rossmann-like_a/b/a_fold"/>
</dbReference>
<gene>
    <name evidence="6" type="ORF">COT12_01610</name>
</gene>
<dbReference type="InterPro" id="IPR032678">
    <property type="entry name" value="tRNA-synt_1_cat_dom"/>
</dbReference>
<dbReference type="GO" id="GO:0005524">
    <property type="term" value="F:ATP binding"/>
    <property type="evidence" value="ECO:0007669"/>
    <property type="project" value="UniProtKB-KW"/>
</dbReference>
<dbReference type="InterPro" id="IPR024909">
    <property type="entry name" value="Cys-tRNA/MSH_ligase"/>
</dbReference>
<sequence>MKLFNTLSKSVEKFEPIEQGKVKLYTCGPTVYNFAHIGNLRTFIFEDLLRRTLELVGYHVDQIMNMTDVDDKTIAAAGGEPEEFKKLTKKYEIAFLADIAKLNIEKPTEITRATEYIDKIVDFVSDLVDRGFAYKGDDGSIYFSIEKFTDYGKLSGLDREGIKAGARVSQDEYTKENPADFVLWKSWNSTDGEIFWETKLGKGRPGWHIECSA</sequence>
<dbReference type="GO" id="GO:0004817">
    <property type="term" value="F:cysteine-tRNA ligase activity"/>
    <property type="evidence" value="ECO:0007669"/>
    <property type="project" value="TreeGrafter"/>
</dbReference>
<dbReference type="PRINTS" id="PR00983">
    <property type="entry name" value="TRNASYNTHCYS"/>
</dbReference>
<keyword evidence="2 6" id="KW-0436">Ligase</keyword>
<accession>A0A2M6YCG6</accession>
<feature type="domain" description="tRNA synthetases class I catalytic" evidence="5">
    <location>
        <begin position="14"/>
        <end position="213"/>
    </location>
</feature>
<comment type="subunit">
    <text evidence="1">Monomer.</text>
</comment>
<dbReference type="GO" id="GO:0006423">
    <property type="term" value="P:cysteinyl-tRNA aminoacylation"/>
    <property type="evidence" value="ECO:0007669"/>
    <property type="project" value="TreeGrafter"/>
</dbReference>
<name>A0A2M6YCG6_9BACT</name>
<keyword evidence="4" id="KW-0067">ATP-binding</keyword>
<evidence type="ECO:0000256" key="1">
    <source>
        <dbReference type="ARBA" id="ARBA00011245"/>
    </source>
</evidence>
<dbReference type="GO" id="GO:0005829">
    <property type="term" value="C:cytosol"/>
    <property type="evidence" value="ECO:0007669"/>
    <property type="project" value="TreeGrafter"/>
</dbReference>
<evidence type="ECO:0000313" key="6">
    <source>
        <dbReference type="EMBL" id="PIU24354.1"/>
    </source>
</evidence>
<organism evidence="6 7">
    <name type="scientific">Candidatus Berkelbacteria bacterium CG08_land_8_20_14_0_20_39_8</name>
    <dbReference type="NCBI Taxonomy" id="1974511"/>
    <lineage>
        <taxon>Bacteria</taxon>
        <taxon>Candidatus Berkelbacteria</taxon>
    </lineage>
</organism>
<evidence type="ECO:0000256" key="4">
    <source>
        <dbReference type="ARBA" id="ARBA00022840"/>
    </source>
</evidence>
<dbReference type="Pfam" id="PF01406">
    <property type="entry name" value="tRNA-synt_1e"/>
    <property type="match status" value="1"/>
</dbReference>
<evidence type="ECO:0000256" key="3">
    <source>
        <dbReference type="ARBA" id="ARBA00022741"/>
    </source>
</evidence>
<dbReference type="PANTHER" id="PTHR10890">
    <property type="entry name" value="CYSTEINYL-TRNA SYNTHETASE"/>
    <property type="match status" value="1"/>
</dbReference>
<keyword evidence="3" id="KW-0547">Nucleotide-binding</keyword>
<dbReference type="AlphaFoldDB" id="A0A2M6YCG6"/>
<comment type="caution">
    <text evidence="6">The sequence shown here is derived from an EMBL/GenBank/DDBJ whole genome shotgun (WGS) entry which is preliminary data.</text>
</comment>